<feature type="binding site" evidence="13">
    <location>
        <begin position="142"/>
        <end position="143"/>
    </location>
    <ligand>
        <name>(S)-2,3,4,5-tetrahydrodipicolinate</name>
        <dbReference type="ChEBI" id="CHEBI:16845"/>
    </ligand>
</feature>
<evidence type="ECO:0000313" key="17">
    <source>
        <dbReference type="Proteomes" id="UP000185628"/>
    </source>
</evidence>
<dbReference type="InterPro" id="IPR036291">
    <property type="entry name" value="NAD(P)-bd_dom_sf"/>
</dbReference>
<dbReference type="SUPFAM" id="SSF55347">
    <property type="entry name" value="Glyceraldehyde-3-phosphate dehydrogenase-like, C-terminal domain"/>
    <property type="match status" value="1"/>
</dbReference>
<dbReference type="InterPro" id="IPR023940">
    <property type="entry name" value="DHDPR_bac"/>
</dbReference>
<evidence type="ECO:0000256" key="5">
    <source>
        <dbReference type="ARBA" id="ARBA00022915"/>
    </source>
</evidence>
<evidence type="ECO:0000259" key="14">
    <source>
        <dbReference type="Pfam" id="PF01113"/>
    </source>
</evidence>
<gene>
    <name evidence="13" type="primary">dapB</name>
    <name evidence="16" type="ORF">BSZ39_00195</name>
</gene>
<evidence type="ECO:0000256" key="4">
    <source>
        <dbReference type="ARBA" id="ARBA00022857"/>
    </source>
</evidence>
<comment type="catalytic activity">
    <reaction evidence="11 13">
        <text>(S)-2,3,4,5-tetrahydrodipicolinate + NADP(+) + H2O = (2S,4S)-4-hydroxy-2,3,4,5-tetrahydrodipicolinate + NADPH + H(+)</text>
        <dbReference type="Rhea" id="RHEA:35331"/>
        <dbReference type="ChEBI" id="CHEBI:15377"/>
        <dbReference type="ChEBI" id="CHEBI:15378"/>
        <dbReference type="ChEBI" id="CHEBI:16845"/>
        <dbReference type="ChEBI" id="CHEBI:57783"/>
        <dbReference type="ChEBI" id="CHEBI:58349"/>
        <dbReference type="ChEBI" id="CHEBI:67139"/>
        <dbReference type="EC" id="1.17.1.8"/>
    </reaction>
</comment>
<comment type="subunit">
    <text evidence="13">Homotetramer.</text>
</comment>
<feature type="binding site" evidence="13">
    <location>
        <position position="41"/>
    </location>
    <ligand>
        <name>NADP(+)</name>
        <dbReference type="ChEBI" id="CHEBI:58349"/>
    </ligand>
</feature>
<sequence length="249" mass="25174">MTNVAVLGARGRMGKTVCQAVTDADDLQLVAELDAGDEVTRETVAGADAVVDFTVPDATKGNVLAALAAGCHVVVGTTGWTDAGLAEVEAAAGAAGRNVIIAPNFALSSVLAMHFAALAAPYFESAEVIELHHPKKLDAPSGTAAATAKKIAAARAASGSAAMPDATAADPDGTRGGLIDGVRVHALRVSGLTAHEEILLGNPGELLTIRTDSFDRQSFMPGVLLAVRKVGGLPGLTVGLDHVMDLPGR</sequence>
<dbReference type="InterPro" id="IPR022664">
    <property type="entry name" value="DapB_N_CS"/>
</dbReference>
<evidence type="ECO:0000256" key="11">
    <source>
        <dbReference type="ARBA" id="ARBA00049080"/>
    </source>
</evidence>
<evidence type="ECO:0000256" key="9">
    <source>
        <dbReference type="ARBA" id="ARBA00037922"/>
    </source>
</evidence>
<dbReference type="InterPro" id="IPR000846">
    <property type="entry name" value="DapB_N"/>
</dbReference>
<keyword evidence="2 13" id="KW-0963">Cytoplasm</keyword>
<evidence type="ECO:0000256" key="2">
    <source>
        <dbReference type="ARBA" id="ARBA00022490"/>
    </source>
</evidence>
<keyword evidence="17" id="KW-1185">Reference proteome</keyword>
<dbReference type="Proteomes" id="UP000185628">
    <property type="component" value="Unassembled WGS sequence"/>
</dbReference>
<evidence type="ECO:0000256" key="8">
    <source>
        <dbReference type="ARBA" id="ARBA00023154"/>
    </source>
</evidence>
<feature type="active site" description="Proton donor" evidence="13">
    <location>
        <position position="136"/>
    </location>
</feature>
<keyword evidence="4 13" id="KW-0521">NADP</keyword>
<dbReference type="GO" id="GO:0019877">
    <property type="term" value="P:diaminopimelate biosynthetic process"/>
    <property type="evidence" value="ECO:0007669"/>
    <property type="project" value="UniProtKB-UniRule"/>
</dbReference>
<feature type="binding site" evidence="13">
    <location>
        <begin position="8"/>
        <end position="13"/>
    </location>
    <ligand>
        <name>NAD(+)</name>
        <dbReference type="ChEBI" id="CHEBI:57540"/>
    </ligand>
</feature>
<dbReference type="Pfam" id="PF05173">
    <property type="entry name" value="DapB_C"/>
    <property type="match status" value="1"/>
</dbReference>
<dbReference type="CDD" id="cd02274">
    <property type="entry name" value="DHDPR_N"/>
    <property type="match status" value="1"/>
</dbReference>
<dbReference type="AlphaFoldDB" id="A0A1Q5Q5U4"/>
<name>A0A1Q5Q5U4_9ACTO</name>
<keyword evidence="3 13" id="KW-0028">Amino-acid biosynthesis</keyword>
<dbReference type="Pfam" id="PF01113">
    <property type="entry name" value="DapB_N"/>
    <property type="match status" value="1"/>
</dbReference>
<dbReference type="GO" id="GO:0009089">
    <property type="term" value="P:lysine biosynthetic process via diaminopimelate"/>
    <property type="evidence" value="ECO:0007669"/>
    <property type="project" value="UniProtKB-UniRule"/>
</dbReference>
<dbReference type="GO" id="GO:0008839">
    <property type="term" value="F:4-hydroxy-tetrahydrodipicolinate reductase"/>
    <property type="evidence" value="ECO:0007669"/>
    <property type="project" value="UniProtKB-UniRule"/>
</dbReference>
<evidence type="ECO:0000256" key="13">
    <source>
        <dbReference type="HAMAP-Rule" id="MF_00102"/>
    </source>
</evidence>
<dbReference type="Gene3D" id="3.30.360.10">
    <property type="entry name" value="Dihydrodipicolinate Reductase, domain 2"/>
    <property type="match status" value="1"/>
</dbReference>
<dbReference type="NCBIfam" id="TIGR00036">
    <property type="entry name" value="dapB"/>
    <property type="match status" value="1"/>
</dbReference>
<dbReference type="SUPFAM" id="SSF51735">
    <property type="entry name" value="NAD(P)-binding Rossmann-fold domains"/>
    <property type="match status" value="1"/>
</dbReference>
<keyword evidence="7 13" id="KW-0520">NAD</keyword>
<evidence type="ECO:0000256" key="10">
    <source>
        <dbReference type="ARBA" id="ARBA00038983"/>
    </source>
</evidence>
<feature type="binding site" evidence="13">
    <location>
        <begin position="76"/>
        <end position="78"/>
    </location>
    <ligand>
        <name>NAD(+)</name>
        <dbReference type="ChEBI" id="CHEBI:57540"/>
    </ligand>
</feature>
<dbReference type="PANTHER" id="PTHR20836:SF0">
    <property type="entry name" value="4-HYDROXY-TETRAHYDRODIPICOLINATE REDUCTASE 1, CHLOROPLASTIC-RELATED"/>
    <property type="match status" value="1"/>
</dbReference>
<evidence type="ECO:0000256" key="6">
    <source>
        <dbReference type="ARBA" id="ARBA00023002"/>
    </source>
</evidence>
<comment type="pathway">
    <text evidence="9 13">Amino-acid biosynthesis; L-lysine biosynthesis via DAP pathway; (S)-tetrahydrodipicolinate from L-aspartate: step 4/4.</text>
</comment>
<evidence type="ECO:0000256" key="12">
    <source>
        <dbReference type="ARBA" id="ARBA00049396"/>
    </source>
</evidence>
<feature type="binding site" evidence="13">
    <location>
        <position position="133"/>
    </location>
    <ligand>
        <name>(S)-2,3,4,5-tetrahydrodipicolinate</name>
        <dbReference type="ChEBI" id="CHEBI:16845"/>
    </ligand>
</feature>
<dbReference type="EMBL" id="MQVR01000001">
    <property type="protein sequence ID" value="OKL55161.1"/>
    <property type="molecule type" value="Genomic_DNA"/>
</dbReference>
<dbReference type="PIRSF" id="PIRSF000161">
    <property type="entry name" value="DHPR"/>
    <property type="match status" value="1"/>
</dbReference>
<keyword evidence="6 13" id="KW-0560">Oxidoreductase</keyword>
<dbReference type="GO" id="GO:0050661">
    <property type="term" value="F:NADP binding"/>
    <property type="evidence" value="ECO:0007669"/>
    <property type="project" value="UniProtKB-UniRule"/>
</dbReference>
<evidence type="ECO:0000313" key="16">
    <source>
        <dbReference type="EMBL" id="OKL55161.1"/>
    </source>
</evidence>
<comment type="catalytic activity">
    <reaction evidence="12 13">
        <text>(S)-2,3,4,5-tetrahydrodipicolinate + NAD(+) + H2O = (2S,4S)-4-hydroxy-2,3,4,5-tetrahydrodipicolinate + NADH + H(+)</text>
        <dbReference type="Rhea" id="RHEA:35323"/>
        <dbReference type="ChEBI" id="CHEBI:15377"/>
        <dbReference type="ChEBI" id="CHEBI:15378"/>
        <dbReference type="ChEBI" id="CHEBI:16845"/>
        <dbReference type="ChEBI" id="CHEBI:57540"/>
        <dbReference type="ChEBI" id="CHEBI:57945"/>
        <dbReference type="ChEBI" id="CHEBI:67139"/>
        <dbReference type="EC" id="1.17.1.8"/>
    </reaction>
</comment>
<comment type="caution">
    <text evidence="16">The sequence shown here is derived from an EMBL/GenBank/DDBJ whole genome shotgun (WGS) entry which is preliminary data.</text>
</comment>
<dbReference type="GO" id="GO:0051287">
    <property type="term" value="F:NAD binding"/>
    <property type="evidence" value="ECO:0007669"/>
    <property type="project" value="UniProtKB-UniRule"/>
</dbReference>
<dbReference type="UniPathway" id="UPA00034">
    <property type="reaction ID" value="UER00018"/>
</dbReference>
<dbReference type="FunFam" id="3.30.360.10:FF:000009">
    <property type="entry name" value="4-hydroxy-tetrahydrodipicolinate reductase"/>
    <property type="match status" value="1"/>
</dbReference>
<evidence type="ECO:0000256" key="7">
    <source>
        <dbReference type="ARBA" id="ARBA00023027"/>
    </source>
</evidence>
<dbReference type="GO" id="GO:0005829">
    <property type="term" value="C:cytosol"/>
    <property type="evidence" value="ECO:0007669"/>
    <property type="project" value="TreeGrafter"/>
</dbReference>
<protein>
    <recommendedName>
        <fullName evidence="10 13">4-hydroxy-tetrahydrodipicolinate reductase</fullName>
        <shortName evidence="13">HTPA reductase</shortName>
        <ecNumber evidence="10 13">1.17.1.8</ecNumber>
    </recommendedName>
</protein>
<comment type="function">
    <text evidence="13">Catalyzes the conversion of 4-hydroxy-tetrahydrodipicolinate (HTPA) to tetrahydrodipicolinate.</text>
</comment>
<dbReference type="GO" id="GO:0016726">
    <property type="term" value="F:oxidoreductase activity, acting on CH or CH2 groups, NAD or NADP as acceptor"/>
    <property type="evidence" value="ECO:0007669"/>
    <property type="project" value="UniProtKB-UniRule"/>
</dbReference>
<comment type="caution">
    <text evidence="13">Was originally thought to be a dihydrodipicolinate reductase (DHDPR), catalyzing the conversion of dihydrodipicolinate to tetrahydrodipicolinate. However, it was shown in E.coli that the substrate of the enzymatic reaction is not dihydrodipicolinate (DHDP) but in fact (2S,4S)-4-hydroxy-2,3,4,5-tetrahydrodipicolinic acid (HTPA), the product released by the DapA-catalyzed reaction.</text>
</comment>
<evidence type="ECO:0000256" key="1">
    <source>
        <dbReference type="ARBA" id="ARBA00006642"/>
    </source>
</evidence>
<feature type="domain" description="Dihydrodipicolinate reductase C-terminal" evidence="15">
    <location>
        <begin position="110"/>
        <end position="243"/>
    </location>
</feature>
<evidence type="ECO:0000256" key="3">
    <source>
        <dbReference type="ARBA" id="ARBA00022605"/>
    </source>
</evidence>
<proteinExistence type="inferred from homology"/>
<feature type="binding site" evidence="13">
    <location>
        <begin position="102"/>
        <end position="105"/>
    </location>
    <ligand>
        <name>NAD(+)</name>
        <dbReference type="ChEBI" id="CHEBI:57540"/>
    </ligand>
</feature>
<feature type="domain" description="Dihydrodipicolinate reductase N-terminal" evidence="14">
    <location>
        <begin position="3"/>
        <end position="105"/>
    </location>
</feature>
<evidence type="ECO:0000259" key="15">
    <source>
        <dbReference type="Pfam" id="PF05173"/>
    </source>
</evidence>
<dbReference type="OrthoDB" id="9790352at2"/>
<dbReference type="InterPro" id="IPR022663">
    <property type="entry name" value="DapB_C"/>
</dbReference>
<organism evidence="16 17">
    <name type="scientific">Bowdeniella nasicola</name>
    <dbReference type="NCBI Taxonomy" id="208480"/>
    <lineage>
        <taxon>Bacteria</taxon>
        <taxon>Bacillati</taxon>
        <taxon>Actinomycetota</taxon>
        <taxon>Actinomycetes</taxon>
        <taxon>Actinomycetales</taxon>
        <taxon>Actinomycetaceae</taxon>
        <taxon>Bowdeniella</taxon>
    </lineage>
</organism>
<accession>A0A1Q5Q5U4</accession>
<keyword evidence="5 13" id="KW-0220">Diaminopimelate biosynthesis</keyword>
<dbReference type="HAMAP" id="MF_00102">
    <property type="entry name" value="DapB"/>
    <property type="match status" value="1"/>
</dbReference>
<reference evidence="17" key="1">
    <citation type="submission" date="2016-12" db="EMBL/GenBank/DDBJ databases">
        <authorList>
            <person name="Meng X."/>
        </authorList>
    </citation>
    <scope>NUCLEOTIDE SEQUENCE [LARGE SCALE GENOMIC DNA]</scope>
    <source>
        <strain evidence="17">DSM 19116</strain>
    </source>
</reference>
<feature type="binding site" evidence="13">
    <location>
        <position position="38"/>
    </location>
    <ligand>
        <name>NAD(+)</name>
        <dbReference type="ChEBI" id="CHEBI:57540"/>
    </ligand>
</feature>
<dbReference type="PANTHER" id="PTHR20836">
    <property type="entry name" value="DIHYDRODIPICOLINATE REDUCTASE"/>
    <property type="match status" value="1"/>
</dbReference>
<dbReference type="PROSITE" id="PS01298">
    <property type="entry name" value="DAPB"/>
    <property type="match status" value="1"/>
</dbReference>
<dbReference type="Gene3D" id="3.40.50.720">
    <property type="entry name" value="NAD(P)-binding Rossmann-like Domain"/>
    <property type="match status" value="1"/>
</dbReference>
<dbReference type="STRING" id="208480.SAMN02910418_02118"/>
<feature type="active site" description="Proton donor/acceptor" evidence="13">
    <location>
        <position position="132"/>
    </location>
</feature>
<keyword evidence="8 13" id="KW-0457">Lysine biosynthesis</keyword>
<dbReference type="EC" id="1.17.1.8" evidence="10 13"/>
<comment type="similarity">
    <text evidence="1 13">Belongs to the DapB family.</text>
</comment>
<comment type="subcellular location">
    <subcellularLocation>
        <location evidence="13">Cytoplasm</location>
    </subcellularLocation>
</comment>
<dbReference type="RefSeq" id="WP_073715387.1">
    <property type="nucleotide sequence ID" value="NZ_MQVR01000001.1"/>
</dbReference>